<dbReference type="EMBL" id="QNRF01000004">
    <property type="protein sequence ID" value="RBO83188.1"/>
    <property type="molecule type" value="Genomic_DNA"/>
</dbReference>
<dbReference type="PANTHER" id="PTHR12526">
    <property type="entry name" value="GLYCOSYLTRANSFERASE"/>
    <property type="match status" value="1"/>
</dbReference>
<organism evidence="2 3">
    <name type="scientific">Marinomonas aquiplantarum</name>
    <dbReference type="NCBI Taxonomy" id="491951"/>
    <lineage>
        <taxon>Bacteria</taxon>
        <taxon>Pseudomonadati</taxon>
        <taxon>Pseudomonadota</taxon>
        <taxon>Gammaproteobacteria</taxon>
        <taxon>Oceanospirillales</taxon>
        <taxon>Oceanospirillaceae</taxon>
        <taxon>Marinomonas</taxon>
    </lineage>
</organism>
<name>A0A366D1P9_9GAMM</name>
<dbReference type="Pfam" id="PF00534">
    <property type="entry name" value="Glycos_transf_1"/>
    <property type="match status" value="1"/>
</dbReference>
<reference evidence="2 3" key="1">
    <citation type="submission" date="2018-06" db="EMBL/GenBank/DDBJ databases">
        <title>Genomic Encyclopedia of Type Strains, Phase III (KMG-III): the genomes of soil and plant-associated and newly described type strains.</title>
        <authorList>
            <person name="Whitman W."/>
        </authorList>
    </citation>
    <scope>NUCLEOTIDE SEQUENCE [LARGE SCALE GENOMIC DNA]</scope>
    <source>
        <strain evidence="2 3">CECT 7732</strain>
    </source>
</reference>
<evidence type="ECO:0000259" key="1">
    <source>
        <dbReference type="Pfam" id="PF00534"/>
    </source>
</evidence>
<sequence>MNQLSVLHVNLAKGFRGGERQTELLIKELSKVAGIRQTLACRQSSPLRERLYKTKNLIFKDVNNQISGLLSPNKFDIVHAHEAKAVHWAYLNNIIHKTPYIITRRVDTQVKNKWLNIKSYSNSSAIVGISNLISQHLSEKKWGDVYTIPSSSAQLNRSLHVGKAFKDLFTDKFIIGHVGALVDKHKGQKILIEVANLLEQSDPDIHFVFFGDGADKEELHQLTVQSKNITWMGFKDNIGDFLPFLDIFAFPSRNEGLGSTLLDVMESEVPIVASNVGGIPDIIRHKNTGILVKPNDAAELKDALLSLRNNGEERKNLIINAKKFVENYTPNKMAERYLNLYHSKIHVIKSLTTPE</sequence>
<dbReference type="CDD" id="cd03801">
    <property type="entry name" value="GT4_PimA-like"/>
    <property type="match status" value="1"/>
</dbReference>
<proteinExistence type="predicted"/>
<dbReference type="GO" id="GO:1901135">
    <property type="term" value="P:carbohydrate derivative metabolic process"/>
    <property type="evidence" value="ECO:0007669"/>
    <property type="project" value="UniProtKB-ARBA"/>
</dbReference>
<dbReference type="SUPFAM" id="SSF53756">
    <property type="entry name" value="UDP-Glycosyltransferase/glycogen phosphorylase"/>
    <property type="match status" value="1"/>
</dbReference>
<dbReference type="Gene3D" id="3.40.50.2000">
    <property type="entry name" value="Glycogen Phosphorylase B"/>
    <property type="match status" value="2"/>
</dbReference>
<feature type="domain" description="Glycosyl transferase family 1" evidence="1">
    <location>
        <begin position="168"/>
        <end position="323"/>
    </location>
</feature>
<dbReference type="RefSeq" id="WP_113874158.1">
    <property type="nucleotide sequence ID" value="NZ_QNRF01000004.1"/>
</dbReference>
<dbReference type="Proteomes" id="UP000252086">
    <property type="component" value="Unassembled WGS sequence"/>
</dbReference>
<evidence type="ECO:0000313" key="2">
    <source>
        <dbReference type="EMBL" id="RBO83188.1"/>
    </source>
</evidence>
<gene>
    <name evidence="2" type="ORF">DFP76_1042</name>
</gene>
<comment type="caution">
    <text evidence="2">The sequence shown here is derived from an EMBL/GenBank/DDBJ whole genome shotgun (WGS) entry which is preliminary data.</text>
</comment>
<accession>A0A366D1P9</accession>
<dbReference type="InterPro" id="IPR001296">
    <property type="entry name" value="Glyco_trans_1"/>
</dbReference>
<dbReference type="OrthoDB" id="9795746at2"/>
<protein>
    <submittedName>
        <fullName evidence="2">Glycosyltransferase involved in cell wall biosynthesis</fullName>
    </submittedName>
</protein>
<dbReference type="GO" id="GO:0016757">
    <property type="term" value="F:glycosyltransferase activity"/>
    <property type="evidence" value="ECO:0007669"/>
    <property type="project" value="InterPro"/>
</dbReference>
<evidence type="ECO:0000313" key="3">
    <source>
        <dbReference type="Proteomes" id="UP000252086"/>
    </source>
</evidence>
<dbReference type="AlphaFoldDB" id="A0A366D1P9"/>
<keyword evidence="2" id="KW-0808">Transferase</keyword>
<keyword evidence="3" id="KW-1185">Reference proteome</keyword>